<sequence>MFNGVGLTTPRGSGTNGYVQRSLANLPTMRLTKNNDQRGTITRPKMKTNPEIAQHEKIRALEVKLLELRLKKEGQMKPEELEEFISNERQRLVKLLDHDILSVSIKENQSNRLAEMKLKQNQTMEDALKLWPRKADVNTGEGGNRKDNGIDRKRHEVRSVKRDYNERTRSYSRSRSRSLDRRQKGALPRRSRSRSGRSYRSRRKGQRRHRSYSSDDSYSTGRSSISPYDSSRDGSRRSHSYRSVSASRSYSSVRSEYETPTTSRSCSRSPSRNRDRLRGSHRKDRSVRKDSYSSGGSSVSASRSRSISRRRAHKRSHSRGSIVHRGKRQYKDRSISIDNKYKSARKGRSHTRSASVSHGSDRSRRCSRGRDKYSTINGSSRYRSRSMSLSRSRSKVSSSESIERRHRSSASTDDRHKTGGTGNIHNEHGNGDDGHMTDSSMEHSDD</sequence>
<feature type="compositionally biased region" description="Low complexity" evidence="1">
    <location>
        <begin position="379"/>
        <end position="400"/>
    </location>
</feature>
<dbReference type="EMBL" id="BLIY01000024">
    <property type="protein sequence ID" value="GFE55697.1"/>
    <property type="molecule type" value="Genomic_DNA"/>
</dbReference>
<feature type="compositionally biased region" description="Basic and acidic residues" evidence="1">
    <location>
        <begin position="143"/>
        <end position="169"/>
    </location>
</feature>
<dbReference type="InterPro" id="IPR051372">
    <property type="entry name" value="CWC21"/>
</dbReference>
<protein>
    <submittedName>
        <fullName evidence="2">Pre mRNA splicing factor cwc 21, putative</fullName>
    </submittedName>
</protein>
<dbReference type="PANTHER" id="PTHR36562:SF5">
    <property type="entry name" value="SERINE_ARGININE REPETITIVE MATRIX 2"/>
    <property type="match status" value="1"/>
</dbReference>
<feature type="compositionally biased region" description="Low complexity" evidence="1">
    <location>
        <begin position="292"/>
        <end position="305"/>
    </location>
</feature>
<dbReference type="Proteomes" id="UP001057455">
    <property type="component" value="Unassembled WGS sequence"/>
</dbReference>
<comment type="caution">
    <text evidence="2">The sequence shown here is derived from an EMBL/GenBank/DDBJ whole genome shotgun (WGS) entry which is preliminary data.</text>
</comment>
<dbReference type="AlphaFoldDB" id="A0A9W5TEQ2"/>
<dbReference type="GO" id="GO:0005634">
    <property type="term" value="C:nucleus"/>
    <property type="evidence" value="ECO:0007669"/>
    <property type="project" value="TreeGrafter"/>
</dbReference>
<feature type="compositionally biased region" description="Basic residues" evidence="1">
    <location>
        <begin position="342"/>
        <end position="351"/>
    </location>
</feature>
<feature type="compositionally biased region" description="Basic residues" evidence="1">
    <location>
        <begin position="187"/>
        <end position="211"/>
    </location>
</feature>
<feature type="compositionally biased region" description="Low complexity" evidence="1">
    <location>
        <begin position="241"/>
        <end position="254"/>
    </location>
</feature>
<feature type="region of interest" description="Disordered" evidence="1">
    <location>
        <begin position="130"/>
        <end position="446"/>
    </location>
</feature>
<dbReference type="PANTHER" id="PTHR36562">
    <property type="entry name" value="SERINE/ARGININE REPETITIVE MATRIX 2"/>
    <property type="match status" value="1"/>
</dbReference>
<evidence type="ECO:0000313" key="2">
    <source>
        <dbReference type="EMBL" id="GFE55697.1"/>
    </source>
</evidence>
<reference evidence="2" key="1">
    <citation type="submission" date="2019-12" db="EMBL/GenBank/DDBJ databases">
        <title>Genome sequence of Babesia ovis.</title>
        <authorList>
            <person name="Yamagishi J."/>
            <person name="Sevinc F."/>
            <person name="Xuan X."/>
        </authorList>
    </citation>
    <scope>NUCLEOTIDE SEQUENCE</scope>
    <source>
        <strain evidence="2">Selcuk</strain>
    </source>
</reference>
<accession>A0A9W5TEQ2</accession>
<dbReference type="OrthoDB" id="10267305at2759"/>
<name>A0A9W5TEQ2_BABOV</name>
<organism evidence="2 3">
    <name type="scientific">Babesia ovis</name>
    <dbReference type="NCBI Taxonomy" id="5869"/>
    <lineage>
        <taxon>Eukaryota</taxon>
        <taxon>Sar</taxon>
        <taxon>Alveolata</taxon>
        <taxon>Apicomplexa</taxon>
        <taxon>Aconoidasida</taxon>
        <taxon>Piroplasmida</taxon>
        <taxon>Babesiidae</taxon>
        <taxon>Babesia</taxon>
    </lineage>
</organism>
<evidence type="ECO:0000313" key="3">
    <source>
        <dbReference type="Proteomes" id="UP001057455"/>
    </source>
</evidence>
<proteinExistence type="predicted"/>
<dbReference type="CDD" id="cd21372">
    <property type="entry name" value="cwf21_CWC21-like"/>
    <property type="match status" value="1"/>
</dbReference>
<feature type="compositionally biased region" description="Basic residues" evidence="1">
    <location>
        <begin position="306"/>
        <end position="328"/>
    </location>
</feature>
<feature type="compositionally biased region" description="Basic and acidic residues" evidence="1">
    <location>
        <begin position="425"/>
        <end position="446"/>
    </location>
</feature>
<evidence type="ECO:0000256" key="1">
    <source>
        <dbReference type="SAM" id="MobiDB-lite"/>
    </source>
</evidence>
<keyword evidence="3" id="KW-1185">Reference proteome</keyword>
<feature type="compositionally biased region" description="Basic and acidic residues" evidence="1">
    <location>
        <begin position="359"/>
        <end position="373"/>
    </location>
</feature>
<feature type="compositionally biased region" description="Low complexity" evidence="1">
    <location>
        <begin position="214"/>
        <end position="229"/>
    </location>
</feature>
<gene>
    <name evidence="2" type="ORF">BaOVIS_031010</name>
</gene>
<feature type="compositionally biased region" description="Basic and acidic residues" evidence="1">
    <location>
        <begin position="329"/>
        <end position="341"/>
    </location>
</feature>